<protein>
    <submittedName>
        <fullName evidence="2">ATPase</fullName>
    </submittedName>
</protein>
<reference evidence="2 3" key="1">
    <citation type="submission" date="2020-12" db="EMBL/GenBank/DDBJ databases">
        <title>Identification and biosynthesis of polyene macrolides produced by Streptomyces alfalfae Men-myco-93-63.</title>
        <authorList>
            <person name="Liu D."/>
            <person name="Li Y."/>
            <person name="Liu L."/>
            <person name="Han X."/>
            <person name="Shen F."/>
        </authorList>
    </citation>
    <scope>NUCLEOTIDE SEQUENCE [LARGE SCALE GENOMIC DNA]</scope>
    <source>
        <strain evidence="2 3">Men-myco-93-63</strain>
    </source>
</reference>
<organism evidence="2 3">
    <name type="scientific">Streptomyces alfalfae</name>
    <dbReference type="NCBI Taxonomy" id="1642299"/>
    <lineage>
        <taxon>Bacteria</taxon>
        <taxon>Bacillati</taxon>
        <taxon>Actinomycetota</taxon>
        <taxon>Actinomycetes</taxon>
        <taxon>Kitasatosporales</taxon>
        <taxon>Streptomycetaceae</taxon>
        <taxon>Streptomyces</taxon>
    </lineage>
</organism>
<name>A0A7T4PNL0_9ACTN</name>
<evidence type="ECO:0000313" key="3">
    <source>
        <dbReference type="Proteomes" id="UP000596130"/>
    </source>
</evidence>
<evidence type="ECO:0000256" key="1">
    <source>
        <dbReference type="SAM" id="MobiDB-lite"/>
    </source>
</evidence>
<accession>A0A7T4PNL0</accession>
<proteinExistence type="predicted"/>
<dbReference type="EMBL" id="CP065959">
    <property type="protein sequence ID" value="QQC93521.1"/>
    <property type="molecule type" value="Genomic_DNA"/>
</dbReference>
<dbReference type="AlphaFoldDB" id="A0A7T4PNL0"/>
<dbReference type="Proteomes" id="UP000596130">
    <property type="component" value="Chromosome"/>
</dbReference>
<feature type="region of interest" description="Disordered" evidence="1">
    <location>
        <begin position="16"/>
        <end position="35"/>
    </location>
</feature>
<sequence length="35" mass="3785">MVDNLTCDSVIIETGTDSYQPASTPARAEEPACWI</sequence>
<gene>
    <name evidence="2" type="ORF">I8755_01110</name>
</gene>
<evidence type="ECO:0000313" key="2">
    <source>
        <dbReference type="EMBL" id="QQC93521.1"/>
    </source>
</evidence>